<feature type="region of interest" description="Disordered" evidence="1">
    <location>
        <begin position="1"/>
        <end position="23"/>
    </location>
</feature>
<dbReference type="SUPFAM" id="SSF47413">
    <property type="entry name" value="lambda repressor-like DNA-binding domains"/>
    <property type="match status" value="1"/>
</dbReference>
<dbReference type="GO" id="GO:0003677">
    <property type="term" value="F:DNA binding"/>
    <property type="evidence" value="ECO:0007669"/>
    <property type="project" value="InterPro"/>
</dbReference>
<dbReference type="CDD" id="cd00093">
    <property type="entry name" value="HTH_XRE"/>
    <property type="match status" value="1"/>
</dbReference>
<accession>F2Z8W8</accession>
<evidence type="ECO:0000313" key="2">
    <source>
        <dbReference type="EMBL" id="BAK19898.1"/>
    </source>
</evidence>
<dbReference type="EMBL" id="AB597522">
    <property type="protein sequence ID" value="BAK19898.1"/>
    <property type="molecule type" value="Genomic_DNA"/>
</dbReference>
<organism evidence="2">
    <name type="scientific">Streptomyces rochei</name>
    <name type="common">Streptomyces parvullus</name>
    <dbReference type="NCBI Taxonomy" id="1928"/>
    <lineage>
        <taxon>Bacteria</taxon>
        <taxon>Bacillati</taxon>
        <taxon>Actinomycetota</taxon>
        <taxon>Actinomycetes</taxon>
        <taxon>Kitasatosporales</taxon>
        <taxon>Streptomycetaceae</taxon>
        <taxon>Streptomyces</taxon>
        <taxon>Streptomyces rochei group</taxon>
    </lineage>
</organism>
<evidence type="ECO:0000256" key="1">
    <source>
        <dbReference type="SAM" id="MobiDB-lite"/>
    </source>
</evidence>
<protein>
    <submittedName>
        <fullName evidence="2">Putative RNA polymerase sigma factor</fullName>
    </submittedName>
</protein>
<reference evidence="2" key="2">
    <citation type="journal article" date="2011" name="Biosci. Biotechnol. Biochem.">
        <title>pSLA2-M of Streptomyces rochei is a composite linear plasmid characterized by self-defense genes and homology with pSLA2-L.</title>
        <authorList>
            <person name="Yang Y."/>
            <person name="Kurokawa T."/>
            <person name="Takahama Y."/>
            <person name="Nindita Y."/>
            <person name="Mochizuki S."/>
            <person name="Arakawa K."/>
            <person name="Endo S."/>
            <person name="Kinashi H."/>
        </authorList>
    </citation>
    <scope>NUCLEOTIDE SEQUENCE</scope>
    <source>
        <strain evidence="2">7434AN4</strain>
        <plasmid evidence="2">pSLA2-M</plasmid>
    </source>
</reference>
<dbReference type="InterPro" id="IPR010982">
    <property type="entry name" value="Lambda_DNA-bd_dom_sf"/>
</dbReference>
<keyword evidence="2" id="KW-0614">Plasmid</keyword>
<name>F2Z8W8_STRRO</name>
<sequence length="300" mass="33343">MNAPQIPEQPGGEPPSRKGRPPEPICDTVGVTHRTWLEPLRSRLAASGLTLDDLVGLSGYSKTRLSELLRGKGYYPGWSITYSVVKALDVPPWPLRRLWTAAAREAEKDDKWIKDGIYSVQPLGPENPPVAHRGFKEVMNHPYTAYAKTFLQTDARAARVVAETFDILWLNWDKATSSSNTPRHAWSLLRAKVMARAETHDGHPDLRAAAMRTEAVAKSVSSDEYLERITRMAAFFGAVSRLPDDQLDVTVLRFLCHIHEDAVPGIVGLPSVITHSLHHHARGALQDLYPGTETDAHPQE</sequence>
<feature type="compositionally biased region" description="Low complexity" evidence="1">
    <location>
        <begin position="1"/>
        <end position="11"/>
    </location>
</feature>
<dbReference type="InterPro" id="IPR001387">
    <property type="entry name" value="Cro/C1-type_HTH"/>
</dbReference>
<geneLocation type="plasmid" evidence="2">
    <name>pSLA2-M</name>
</geneLocation>
<reference evidence="2" key="1">
    <citation type="journal article" date="1994" name="J. Antibiot.">
        <title>Isolation and characterization of linear plasmids from lankacidin-producing Streptomyces species.</title>
        <authorList>
            <person name="Kinashi H."/>
            <person name="Mori E."/>
            <person name="Hatani A."/>
            <person name="Nimi O."/>
        </authorList>
    </citation>
    <scope>NUCLEOTIDE SEQUENCE</scope>
    <source>
        <strain evidence="2">7434AN4</strain>
        <plasmid evidence="2">pSLA2-M</plasmid>
    </source>
</reference>
<gene>
    <name evidence="2" type="primary">pSLA2-M.104</name>
</gene>
<dbReference type="AlphaFoldDB" id="F2Z8W8"/>
<proteinExistence type="predicted"/>